<reference evidence="2 3" key="1">
    <citation type="submission" date="2020-10" db="EMBL/GenBank/DDBJ databases">
        <authorList>
            <person name="Castelo-Branco R."/>
            <person name="Eusebio N."/>
            <person name="Adriana R."/>
            <person name="Vieira A."/>
            <person name="Brugerolle De Fraissinette N."/>
            <person name="Rezende De Castro R."/>
            <person name="Schneider M.P."/>
            <person name="Vasconcelos V."/>
            <person name="Leao P.N."/>
        </authorList>
    </citation>
    <scope>NUCLEOTIDE SEQUENCE [LARGE SCALE GENOMIC DNA]</scope>
    <source>
        <strain evidence="2 3">LEGE 06226</strain>
    </source>
</reference>
<dbReference type="RefSeq" id="WP_193871125.1">
    <property type="nucleotide sequence ID" value="NZ_JADEWU010000066.1"/>
</dbReference>
<dbReference type="InterPro" id="IPR048301">
    <property type="entry name" value="NucS_C"/>
</dbReference>
<evidence type="ECO:0000259" key="1">
    <source>
        <dbReference type="Pfam" id="PF01939"/>
    </source>
</evidence>
<keyword evidence="3" id="KW-1185">Reference proteome</keyword>
<dbReference type="EMBL" id="JADEWU010000066">
    <property type="protein sequence ID" value="MBE9145719.1"/>
    <property type="molecule type" value="Genomic_DNA"/>
</dbReference>
<feature type="domain" description="Endonuclease NucS C-terminal" evidence="1">
    <location>
        <begin position="74"/>
        <end position="126"/>
    </location>
</feature>
<comment type="caution">
    <text evidence="2">The sequence shown here is derived from an EMBL/GenBank/DDBJ whole genome shotgun (WGS) entry which is preliminary data.</text>
</comment>
<evidence type="ECO:0000313" key="3">
    <source>
        <dbReference type="Proteomes" id="UP000640725"/>
    </source>
</evidence>
<dbReference type="Pfam" id="PF01939">
    <property type="entry name" value="NucS_C"/>
    <property type="match status" value="1"/>
</dbReference>
<gene>
    <name evidence="2" type="ORF">IQ236_21245</name>
</gene>
<proteinExistence type="predicted"/>
<evidence type="ECO:0000313" key="2">
    <source>
        <dbReference type="EMBL" id="MBE9145719.1"/>
    </source>
</evidence>
<dbReference type="Gene3D" id="3.40.1350.10">
    <property type="match status" value="1"/>
</dbReference>
<protein>
    <submittedName>
        <fullName evidence="2">DUF91 domain-containing protein</fullName>
    </submittedName>
</protein>
<dbReference type="InterPro" id="IPR011856">
    <property type="entry name" value="tRNA_endonuc-like_dom_sf"/>
</dbReference>
<organism evidence="2 3">
    <name type="scientific">Planktothrix mougeotii LEGE 06226</name>
    <dbReference type="NCBI Taxonomy" id="1828728"/>
    <lineage>
        <taxon>Bacteria</taxon>
        <taxon>Bacillati</taxon>
        <taxon>Cyanobacteriota</taxon>
        <taxon>Cyanophyceae</taxon>
        <taxon>Oscillatoriophycideae</taxon>
        <taxon>Oscillatoriales</taxon>
        <taxon>Microcoleaceae</taxon>
        <taxon>Planktothrix</taxon>
    </lineage>
</organism>
<accession>A0ABR9UGX5</accession>
<name>A0ABR9UGX5_9CYAN</name>
<sequence>MGRPFSKILKADEILADAKVHREKLLKQSRQRSHTGKSVNPPEVSTLLKKAGNKWGFGNEKALEDFVWDNLMNLLELTPLKRQYKVNGEICDILALDKDQKLVIIELKNMTDRGVVQQLTRYYNNLILLKPLDGEIDYNKSIRLMAIMPSFHKHNFVDREHSKLSLEFFNFDIVQQEDSLALSLTNLDTGKTVYTSIDYDINDVFDLSQYLPDPPNSLLKIIESCSPEQQQFILKLRKQILCFHEKIQEIYAPGVIKYGRGKDKICVEIRQDNLFYLYLPIPDRQAINSKHPLGKMQIFTNDCQHVYFLGYIPKDKRSIDQSYRYENFEKFIQAKDTIEPLSQLENLINIALQNWLERL</sequence>
<dbReference type="Proteomes" id="UP000640725">
    <property type="component" value="Unassembled WGS sequence"/>
</dbReference>